<organism evidence="1 2">
    <name type="scientific">Panagrolaimus sp. JU765</name>
    <dbReference type="NCBI Taxonomy" id="591449"/>
    <lineage>
        <taxon>Eukaryota</taxon>
        <taxon>Metazoa</taxon>
        <taxon>Ecdysozoa</taxon>
        <taxon>Nematoda</taxon>
        <taxon>Chromadorea</taxon>
        <taxon>Rhabditida</taxon>
        <taxon>Tylenchina</taxon>
        <taxon>Panagrolaimomorpha</taxon>
        <taxon>Panagrolaimoidea</taxon>
        <taxon>Panagrolaimidae</taxon>
        <taxon>Panagrolaimus</taxon>
    </lineage>
</organism>
<reference evidence="2" key="1">
    <citation type="submission" date="2022-11" db="UniProtKB">
        <authorList>
            <consortium name="WormBaseParasite"/>
        </authorList>
    </citation>
    <scope>IDENTIFICATION</scope>
</reference>
<accession>A0AC34Q9D6</accession>
<dbReference type="WBParaSite" id="JU765_v2.g14327.t1">
    <property type="protein sequence ID" value="JU765_v2.g14327.t1"/>
    <property type="gene ID" value="JU765_v2.g14327"/>
</dbReference>
<name>A0AC34Q9D6_9BILA</name>
<evidence type="ECO:0000313" key="2">
    <source>
        <dbReference type="WBParaSite" id="JU765_v2.g14327.t1"/>
    </source>
</evidence>
<proteinExistence type="predicted"/>
<protein>
    <submittedName>
        <fullName evidence="2">Uncharacterized protein</fullName>
    </submittedName>
</protein>
<sequence length="257" mass="28105">MNAVVFLLNCLLLVLIARVFAELKAVGLDVQLKNGDSGKVYFKGTRIEMKICDSFNAGRQADFSYFCYRGTGGNAFATKKCGSGYCLINALASVDDGKHSVGVNDGEGKRKTLLKQCPVVEIEETEFTANNKKFSGCTWDAKDGSLEVKVPYESSALVHFILLKTKLNPDFATSTFPVYGIILIVVGIVALLGILITILYCKVVKPRMAKKNDPTTKDLEANVQGKSKTTASSKQEKRSEPIQKPMPVYCPNNQKEA</sequence>
<evidence type="ECO:0000313" key="1">
    <source>
        <dbReference type="Proteomes" id="UP000887576"/>
    </source>
</evidence>
<dbReference type="Proteomes" id="UP000887576">
    <property type="component" value="Unplaced"/>
</dbReference>